<dbReference type="InterPro" id="IPR055438">
    <property type="entry name" value="AstE_AspA_cat"/>
</dbReference>
<gene>
    <name evidence="7" type="ORF">SAMN05444273_104373</name>
</gene>
<keyword evidence="4" id="KW-0378">Hydrolase</keyword>
<evidence type="ECO:0000256" key="4">
    <source>
        <dbReference type="ARBA" id="ARBA00022801"/>
    </source>
</evidence>
<dbReference type="GO" id="GO:0016811">
    <property type="term" value="F:hydrolase activity, acting on carbon-nitrogen (but not peptide) bonds, in linear amides"/>
    <property type="evidence" value="ECO:0007669"/>
    <property type="project" value="InterPro"/>
</dbReference>
<dbReference type="AlphaFoldDB" id="A0A1M4ZXZ7"/>
<dbReference type="STRING" id="1486859.SAMN05444273_104373"/>
<evidence type="ECO:0000256" key="2">
    <source>
        <dbReference type="ARBA" id="ARBA00005988"/>
    </source>
</evidence>
<evidence type="ECO:0000313" key="8">
    <source>
        <dbReference type="Proteomes" id="UP000184144"/>
    </source>
</evidence>
<dbReference type="CDD" id="cd06251">
    <property type="entry name" value="M14_ASTE_ASPA-like"/>
    <property type="match status" value="1"/>
</dbReference>
<accession>A0A1M4ZXZ7</accession>
<dbReference type="InterPro" id="IPR043795">
    <property type="entry name" value="N-alpha-Ac-DABA-like"/>
</dbReference>
<comment type="cofactor">
    <cofactor evidence="1">
        <name>Zn(2+)</name>
        <dbReference type="ChEBI" id="CHEBI:29105"/>
    </cofactor>
</comment>
<comment type="similarity">
    <text evidence="2">Belongs to the peptidase M14 family.</text>
</comment>
<dbReference type="Proteomes" id="UP000184144">
    <property type="component" value="Unassembled WGS sequence"/>
</dbReference>
<organism evidence="7 8">
    <name type="scientific">Litoreibacter ascidiaceicola</name>
    <dbReference type="NCBI Taxonomy" id="1486859"/>
    <lineage>
        <taxon>Bacteria</taxon>
        <taxon>Pseudomonadati</taxon>
        <taxon>Pseudomonadota</taxon>
        <taxon>Alphaproteobacteria</taxon>
        <taxon>Rhodobacterales</taxon>
        <taxon>Roseobacteraceae</taxon>
        <taxon>Litoreibacter</taxon>
    </lineage>
</organism>
<evidence type="ECO:0000259" key="6">
    <source>
        <dbReference type="Pfam" id="PF24827"/>
    </source>
</evidence>
<dbReference type="InterPro" id="IPR057246">
    <property type="entry name" value="CARBOXYPEPT_ZN_1"/>
</dbReference>
<keyword evidence="3" id="KW-0479">Metal-binding</keyword>
<proteinExistence type="inferred from homology"/>
<dbReference type="Pfam" id="PF24827">
    <property type="entry name" value="AstE_AspA_cat"/>
    <property type="match status" value="1"/>
</dbReference>
<evidence type="ECO:0000256" key="1">
    <source>
        <dbReference type="ARBA" id="ARBA00001947"/>
    </source>
</evidence>
<evidence type="ECO:0000256" key="3">
    <source>
        <dbReference type="ARBA" id="ARBA00022723"/>
    </source>
</evidence>
<reference evidence="8" key="1">
    <citation type="submission" date="2016-11" db="EMBL/GenBank/DDBJ databases">
        <authorList>
            <person name="Varghese N."/>
            <person name="Submissions S."/>
        </authorList>
    </citation>
    <scope>NUCLEOTIDE SEQUENCE [LARGE SCALE GENOMIC DNA]</scope>
    <source>
        <strain evidence="8">DSM 100566</strain>
    </source>
</reference>
<feature type="domain" description="Succinylglutamate desuccinylase/Aspartoacylase catalytic" evidence="6">
    <location>
        <begin position="47"/>
        <end position="225"/>
    </location>
</feature>
<keyword evidence="5" id="KW-0862">Zinc</keyword>
<keyword evidence="8" id="KW-1185">Reference proteome</keyword>
<dbReference type="PIRSF" id="PIRSF039012">
    <property type="entry name" value="ASP"/>
    <property type="match status" value="1"/>
</dbReference>
<dbReference type="SUPFAM" id="SSF53187">
    <property type="entry name" value="Zn-dependent exopeptidases"/>
    <property type="match status" value="1"/>
</dbReference>
<dbReference type="PROSITE" id="PS00132">
    <property type="entry name" value="CARBOXYPEPT_ZN_1"/>
    <property type="match status" value="1"/>
</dbReference>
<dbReference type="InterPro" id="IPR053138">
    <property type="entry name" value="N-alpha-Ac-DABA_deacetylase"/>
</dbReference>
<dbReference type="GO" id="GO:0016788">
    <property type="term" value="F:hydrolase activity, acting on ester bonds"/>
    <property type="evidence" value="ECO:0007669"/>
    <property type="project" value="InterPro"/>
</dbReference>
<dbReference type="OrthoDB" id="9782876at2"/>
<evidence type="ECO:0000256" key="5">
    <source>
        <dbReference type="ARBA" id="ARBA00022833"/>
    </source>
</evidence>
<dbReference type="GO" id="GO:0046872">
    <property type="term" value="F:metal ion binding"/>
    <property type="evidence" value="ECO:0007669"/>
    <property type="project" value="UniProtKB-KW"/>
</dbReference>
<dbReference type="PANTHER" id="PTHR37326">
    <property type="entry name" value="BLL3975 PROTEIN"/>
    <property type="match status" value="1"/>
</dbReference>
<name>A0A1M4ZXZ7_9RHOB</name>
<protein>
    <recommendedName>
        <fullName evidence="6">Succinylglutamate desuccinylase/Aspartoacylase catalytic domain-containing protein</fullName>
    </recommendedName>
</protein>
<dbReference type="RefSeq" id="WP_073143690.1">
    <property type="nucleotide sequence ID" value="NZ_FQUV01000004.1"/>
</dbReference>
<sequence length="347" mass="37593">MTKRDSFEIGGVAIDAGTRKTVNLPISTLSDHTPVTMSVHVIHGKRPGPTMFVSAGIHGDEVIGVEILRRLLRTKSLGSLRGTLLVVPIVNAFGFHNHSRYLPDRRDLNRCFPGTPTGSLASRLAHDFMSHVVERCSFGVDLHSAAIHRTNLPQIRVSGTSRKKMELAHAFGAPVILTSALRDGSLRAAARDRGIDVLLYEAGEGLRFDEMYVRAGVAGILRVMATREMLPRKAVTPAKAASILCKSSKWVRAPAGGLLRAFKSEGDVVEDGELLAAVSDPFGENEVELFASFDGIIIGRAVMPIVNEGDAIYHIAEVVSNARAETAVEDLSVQLEEDPLFDEDEII</sequence>
<evidence type="ECO:0000313" key="7">
    <source>
        <dbReference type="EMBL" id="SHF22920.1"/>
    </source>
</evidence>
<dbReference type="EMBL" id="FQUV01000004">
    <property type="protein sequence ID" value="SHF22920.1"/>
    <property type="molecule type" value="Genomic_DNA"/>
</dbReference>
<dbReference type="PANTHER" id="PTHR37326:SF2">
    <property type="entry name" value="SUCCINYLGLUTAMATE DESUCCINYLASE_ASPARTOACYLASE FAMILY PROTEIN"/>
    <property type="match status" value="1"/>
</dbReference>
<dbReference type="Gene3D" id="3.40.630.10">
    <property type="entry name" value="Zn peptidases"/>
    <property type="match status" value="1"/>
</dbReference>